<organism evidence="1 2">
    <name type="scientific">Dissostichus mawsoni</name>
    <name type="common">Antarctic cod</name>
    <dbReference type="NCBI Taxonomy" id="36200"/>
    <lineage>
        <taxon>Eukaryota</taxon>
        <taxon>Metazoa</taxon>
        <taxon>Chordata</taxon>
        <taxon>Craniata</taxon>
        <taxon>Vertebrata</taxon>
        <taxon>Euteleostomi</taxon>
        <taxon>Actinopterygii</taxon>
        <taxon>Neopterygii</taxon>
        <taxon>Teleostei</taxon>
        <taxon>Neoteleostei</taxon>
        <taxon>Acanthomorphata</taxon>
        <taxon>Eupercaria</taxon>
        <taxon>Perciformes</taxon>
        <taxon>Notothenioidei</taxon>
        <taxon>Nototheniidae</taxon>
        <taxon>Dissostichus</taxon>
    </lineage>
</organism>
<dbReference type="EMBL" id="JAAKFY010000003">
    <property type="protein sequence ID" value="KAF3859765.1"/>
    <property type="molecule type" value="Genomic_DNA"/>
</dbReference>
<reference evidence="1 2" key="1">
    <citation type="submission" date="2020-03" db="EMBL/GenBank/DDBJ databases">
        <title>Dissostichus mawsoni Genome sequencing and assembly.</title>
        <authorList>
            <person name="Park H."/>
        </authorList>
    </citation>
    <scope>NUCLEOTIDE SEQUENCE [LARGE SCALE GENOMIC DNA]</scope>
    <source>
        <strain evidence="1">DM0001</strain>
        <tissue evidence="1">Muscle</tissue>
    </source>
</reference>
<dbReference type="Proteomes" id="UP000518266">
    <property type="component" value="Unassembled WGS sequence"/>
</dbReference>
<proteinExistence type="predicted"/>
<protein>
    <submittedName>
        <fullName evidence="1">Uncharacterized protein</fullName>
    </submittedName>
</protein>
<dbReference type="AlphaFoldDB" id="A0A7J5ZD66"/>
<evidence type="ECO:0000313" key="1">
    <source>
        <dbReference type="EMBL" id="KAF3859765.1"/>
    </source>
</evidence>
<feature type="non-terminal residue" evidence="1">
    <location>
        <position position="361"/>
    </location>
</feature>
<name>A0A7J5ZD66_DISMA</name>
<gene>
    <name evidence="1" type="ORF">F7725_022164</name>
</gene>
<evidence type="ECO:0000313" key="2">
    <source>
        <dbReference type="Proteomes" id="UP000518266"/>
    </source>
</evidence>
<comment type="caution">
    <text evidence="1">The sequence shown here is derived from an EMBL/GenBank/DDBJ whole genome shotgun (WGS) entry which is preliminary data.</text>
</comment>
<accession>A0A7J5ZD66</accession>
<sequence>MSCRTLVLAVSPENELHVKQIYHINNGVFVSLHGVVEDSPHGFQQQLWRNLSQTIQKHLQLLPVLHKHRLVFVAEAHDVGGDVVVFVDQKSQQKRNFALQSLQSLRSFFNVPVLRQLAPAEHQTLTHAVHQAGELSQEVHRLHQLDLIGRVHPFVDDFKQAVTGLLAQLHHRHLAQQQVDPGHEGAHDLQTLAGDLGVRLLVRLQDLEPGLHQRAGCRGPPPPIDGHEGPQVDVDSAGVQTHESQDVEELGPHRQVLHDEGEREHLSSFVPDEGLLRLRVHQLHKYKIPLIILSGSDAPALGSRRTSHARARHKLPAVLRLLQLLKFIVEPLRIIQKSAACRRTERSACLALTSGSHRKHY</sequence>
<keyword evidence="2" id="KW-1185">Reference proteome</keyword>